<dbReference type="GO" id="GO:0009691">
    <property type="term" value="P:cytokinin biosynthetic process"/>
    <property type="evidence" value="ECO:0007669"/>
    <property type="project" value="InterPro"/>
</dbReference>
<dbReference type="PANTHER" id="PTHR43393">
    <property type="entry name" value="CYTOKININ RIBOSIDE 5'-MONOPHOSPHATE PHOSPHORIBOHYDROLASE"/>
    <property type="match status" value="1"/>
</dbReference>
<dbReference type="NCBIfam" id="TIGR00730">
    <property type="entry name" value="Rossman fold protein, TIGR00730 family"/>
    <property type="match status" value="1"/>
</dbReference>
<dbReference type="InterPro" id="IPR005269">
    <property type="entry name" value="LOG"/>
</dbReference>
<sequence length="243" mass="27212">MSASIPPKISPANHPCHQQFASALEVSQFDTWRIFRIMAEFVDSFEEMASLETPMITVFGSARTPVGDRYYAEAEKLGKLLAENGYGVITGGGNGIMEAAQKGAHQAGGLTVGLNIELPHEQRPNAYQTKSLHFRYFFIRKVSFVKYTLGIFIFPGGFGTLDEFFESLTLVQTGKINRVPLILIGREFWEGALRWIEGSIKENAYISPDDLELYHIVDSAEEGIKYLLECHRFGTTGTVRYDI</sequence>
<comment type="caution">
    <text evidence="1">The sequence shown here is derived from an EMBL/GenBank/DDBJ whole genome shotgun (WGS) entry which is preliminary data.</text>
</comment>
<dbReference type="GO" id="GO:0005829">
    <property type="term" value="C:cytosol"/>
    <property type="evidence" value="ECO:0007669"/>
    <property type="project" value="TreeGrafter"/>
</dbReference>
<dbReference type="GO" id="GO:0016787">
    <property type="term" value="F:hydrolase activity"/>
    <property type="evidence" value="ECO:0007669"/>
    <property type="project" value="InterPro"/>
</dbReference>
<organism evidence="1">
    <name type="scientific">bioreactor metagenome</name>
    <dbReference type="NCBI Taxonomy" id="1076179"/>
    <lineage>
        <taxon>unclassified sequences</taxon>
        <taxon>metagenomes</taxon>
        <taxon>ecological metagenomes</taxon>
    </lineage>
</organism>
<dbReference type="Gene3D" id="3.40.50.450">
    <property type="match status" value="1"/>
</dbReference>
<dbReference type="InterPro" id="IPR052341">
    <property type="entry name" value="LOG_family_nucleotidases"/>
</dbReference>
<proteinExistence type="predicted"/>
<accession>A0A644Y875</accession>
<dbReference type="Pfam" id="PF03641">
    <property type="entry name" value="Lysine_decarbox"/>
    <property type="match status" value="1"/>
</dbReference>
<dbReference type="PANTHER" id="PTHR43393:SF2">
    <property type="entry name" value="CYTOKININ RIBOSIDE 5'-MONOPHOSPHATE PHOSPHORIBOHYDROLASE"/>
    <property type="match status" value="1"/>
</dbReference>
<name>A0A644Y875_9ZZZZ</name>
<dbReference type="AlphaFoldDB" id="A0A644Y875"/>
<dbReference type="EMBL" id="VSSQ01004347">
    <property type="protein sequence ID" value="MPM24812.1"/>
    <property type="molecule type" value="Genomic_DNA"/>
</dbReference>
<reference evidence="1" key="1">
    <citation type="submission" date="2019-08" db="EMBL/GenBank/DDBJ databases">
        <authorList>
            <person name="Kucharzyk K."/>
            <person name="Murdoch R.W."/>
            <person name="Higgins S."/>
            <person name="Loffler F."/>
        </authorList>
    </citation>
    <scope>NUCLEOTIDE SEQUENCE</scope>
</reference>
<protein>
    <recommendedName>
        <fullName evidence="2">Cytokinin riboside 5'-monophosphate phosphoribohydrolase</fullName>
    </recommendedName>
</protein>
<dbReference type="SUPFAM" id="SSF102405">
    <property type="entry name" value="MCP/YpsA-like"/>
    <property type="match status" value="1"/>
</dbReference>
<dbReference type="InterPro" id="IPR031100">
    <property type="entry name" value="LOG_fam"/>
</dbReference>
<gene>
    <name evidence="1" type="ORF">SDC9_71297</name>
</gene>
<evidence type="ECO:0008006" key="2">
    <source>
        <dbReference type="Google" id="ProtNLM"/>
    </source>
</evidence>
<evidence type="ECO:0000313" key="1">
    <source>
        <dbReference type="EMBL" id="MPM24812.1"/>
    </source>
</evidence>